<proteinExistence type="predicted"/>
<dbReference type="EMBL" id="JANJQO010000105">
    <property type="protein sequence ID" value="KAJ2981891.1"/>
    <property type="molecule type" value="Genomic_DNA"/>
</dbReference>
<gene>
    <name evidence="1" type="ORF">NQ176_g1737</name>
</gene>
<organism evidence="1 2">
    <name type="scientific">Zarea fungicola</name>
    <dbReference type="NCBI Taxonomy" id="93591"/>
    <lineage>
        <taxon>Eukaryota</taxon>
        <taxon>Fungi</taxon>
        <taxon>Dikarya</taxon>
        <taxon>Ascomycota</taxon>
        <taxon>Pezizomycotina</taxon>
        <taxon>Sordariomycetes</taxon>
        <taxon>Hypocreomycetidae</taxon>
        <taxon>Hypocreales</taxon>
        <taxon>Cordycipitaceae</taxon>
        <taxon>Zarea</taxon>
    </lineage>
</organism>
<name>A0ACC1NTI5_9HYPO</name>
<keyword evidence="2" id="KW-1185">Reference proteome</keyword>
<reference evidence="1" key="1">
    <citation type="submission" date="2022-08" db="EMBL/GenBank/DDBJ databases">
        <title>Genome Sequence of Lecanicillium fungicola.</title>
        <authorList>
            <person name="Buettner E."/>
        </authorList>
    </citation>
    <scope>NUCLEOTIDE SEQUENCE</scope>
    <source>
        <strain evidence="1">Babe33</strain>
    </source>
</reference>
<evidence type="ECO:0000313" key="1">
    <source>
        <dbReference type="EMBL" id="KAJ2981891.1"/>
    </source>
</evidence>
<evidence type="ECO:0000313" key="2">
    <source>
        <dbReference type="Proteomes" id="UP001143910"/>
    </source>
</evidence>
<sequence>MADNNPGNFANRPKEEVKEIASKGGKASGGGQTSDGGPNSKDHSTSGTGRQGFASMDPDKQREIASKGGKSS</sequence>
<protein>
    <submittedName>
        <fullName evidence="1">Uncharacterized protein</fullName>
    </submittedName>
</protein>
<dbReference type="Proteomes" id="UP001143910">
    <property type="component" value="Unassembled WGS sequence"/>
</dbReference>
<accession>A0ACC1NTI5</accession>
<comment type="caution">
    <text evidence="1">The sequence shown here is derived from an EMBL/GenBank/DDBJ whole genome shotgun (WGS) entry which is preliminary data.</text>
</comment>